<dbReference type="SUPFAM" id="SSF51735">
    <property type="entry name" value="NAD(P)-binding Rossmann-fold domains"/>
    <property type="match status" value="1"/>
</dbReference>
<dbReference type="Pfam" id="PF13561">
    <property type="entry name" value="adh_short_C2"/>
    <property type="match status" value="1"/>
</dbReference>
<comment type="similarity">
    <text evidence="1">Belongs to the short-chain dehydrogenases/reductases (SDR) family.</text>
</comment>
<comment type="caution">
    <text evidence="2">The sequence shown here is derived from an EMBL/GenBank/DDBJ whole genome shotgun (WGS) entry which is preliminary data.</text>
</comment>
<sequence length="251" mass="26333">MALHPSLQGRRALVTGASSGIGLHVAQVLATAGAEVVLAARRFNELEAAADQIRIGGGRARALVLDIRNPSAVAEAIAACPPFDILINNAGMVRSGGALDQAEADWDSVLDTNLKGMFFVTQAVARAMREGKRAGSIVNVASILGLRQAGGVLPYAVSKAGVIQMTKSMALELARHDIRVNAIAPGYLSTDLNREFFESPTGQAMIARIPQRRLGELEDLDGPLLLLASDLSRYMTGSVLTVDGGHLVGSL</sequence>
<evidence type="ECO:0000256" key="1">
    <source>
        <dbReference type="ARBA" id="ARBA00006484"/>
    </source>
</evidence>
<dbReference type="PANTHER" id="PTHR42760:SF135">
    <property type="entry name" value="BLL7886 PROTEIN"/>
    <property type="match status" value="1"/>
</dbReference>
<dbReference type="PRINTS" id="PR00081">
    <property type="entry name" value="GDHRDH"/>
</dbReference>
<dbReference type="GO" id="GO:0030497">
    <property type="term" value="P:fatty acid elongation"/>
    <property type="evidence" value="ECO:0007669"/>
    <property type="project" value="TreeGrafter"/>
</dbReference>
<evidence type="ECO:0000313" key="3">
    <source>
        <dbReference type="Proteomes" id="UP000570166"/>
    </source>
</evidence>
<reference evidence="2 3" key="1">
    <citation type="submission" date="2020-07" db="EMBL/GenBank/DDBJ databases">
        <authorList>
            <person name="Sun Q."/>
        </authorList>
    </citation>
    <scope>NUCLEOTIDE SEQUENCE [LARGE SCALE GENOMIC DNA]</scope>
    <source>
        <strain evidence="2 3">CGMCC 1.13654</strain>
    </source>
</reference>
<dbReference type="InterPro" id="IPR020904">
    <property type="entry name" value="Sc_DH/Rdtase_CS"/>
</dbReference>
<protein>
    <submittedName>
        <fullName evidence="2">SDR family oxidoreductase</fullName>
    </submittedName>
</protein>
<dbReference type="EMBL" id="JACEIB010000027">
    <property type="protein sequence ID" value="MBA2936556.1"/>
    <property type="molecule type" value="Genomic_DNA"/>
</dbReference>
<keyword evidence="3" id="KW-1185">Reference proteome</keyword>
<evidence type="ECO:0000313" key="2">
    <source>
        <dbReference type="EMBL" id="MBA2936556.1"/>
    </source>
</evidence>
<dbReference type="PANTHER" id="PTHR42760">
    <property type="entry name" value="SHORT-CHAIN DEHYDROGENASES/REDUCTASES FAMILY MEMBER"/>
    <property type="match status" value="1"/>
</dbReference>
<organism evidence="2 3">
    <name type="scientific">Sphingomonas chungangi</name>
    <dbReference type="NCBI Taxonomy" id="2683589"/>
    <lineage>
        <taxon>Bacteria</taxon>
        <taxon>Pseudomonadati</taxon>
        <taxon>Pseudomonadota</taxon>
        <taxon>Alphaproteobacteria</taxon>
        <taxon>Sphingomonadales</taxon>
        <taxon>Sphingomonadaceae</taxon>
        <taxon>Sphingomonas</taxon>
    </lineage>
</organism>
<dbReference type="GO" id="GO:0016616">
    <property type="term" value="F:oxidoreductase activity, acting on the CH-OH group of donors, NAD or NADP as acceptor"/>
    <property type="evidence" value="ECO:0007669"/>
    <property type="project" value="TreeGrafter"/>
</dbReference>
<dbReference type="InterPro" id="IPR002347">
    <property type="entry name" value="SDR_fam"/>
</dbReference>
<dbReference type="FunFam" id="3.40.50.720:FF:000084">
    <property type="entry name" value="Short-chain dehydrogenase reductase"/>
    <property type="match status" value="1"/>
</dbReference>
<dbReference type="PRINTS" id="PR00080">
    <property type="entry name" value="SDRFAMILY"/>
</dbReference>
<gene>
    <name evidence="2" type="ORF">HZF05_20945</name>
</gene>
<accession>A0A838LEJ9</accession>
<proteinExistence type="inferred from homology"/>
<dbReference type="AlphaFoldDB" id="A0A838LEJ9"/>
<dbReference type="Proteomes" id="UP000570166">
    <property type="component" value="Unassembled WGS sequence"/>
</dbReference>
<dbReference type="NCBIfam" id="NF005559">
    <property type="entry name" value="PRK07231.1"/>
    <property type="match status" value="1"/>
</dbReference>
<dbReference type="Gene3D" id="3.40.50.720">
    <property type="entry name" value="NAD(P)-binding Rossmann-like Domain"/>
    <property type="match status" value="1"/>
</dbReference>
<name>A0A838LEJ9_9SPHN</name>
<dbReference type="PROSITE" id="PS00061">
    <property type="entry name" value="ADH_SHORT"/>
    <property type="match status" value="1"/>
</dbReference>
<dbReference type="InterPro" id="IPR036291">
    <property type="entry name" value="NAD(P)-bd_dom_sf"/>
</dbReference>